<reference evidence="3 4" key="1">
    <citation type="submission" date="2022-11" db="EMBL/GenBank/DDBJ databases">
        <title>Genome sequencing of Acetobacter type strain.</title>
        <authorList>
            <person name="Heo J."/>
            <person name="Lee D."/>
            <person name="Han B.-H."/>
            <person name="Hong S.-B."/>
            <person name="Kwon S.-W."/>
        </authorList>
    </citation>
    <scope>NUCLEOTIDE SEQUENCE [LARGE SCALE GENOMIC DNA]</scope>
    <source>
        <strain evidence="3 4">KACC 21253</strain>
    </source>
</reference>
<dbReference type="RefSeq" id="WP_173560418.1">
    <property type="nucleotide sequence ID" value="NZ_JAPIUZ010000001.1"/>
</dbReference>
<keyword evidence="4" id="KW-1185">Reference proteome</keyword>
<feature type="domain" description="Solute-binding protein family 3/N-terminal" evidence="2">
    <location>
        <begin position="16"/>
        <end position="237"/>
    </location>
</feature>
<organism evidence="3 4">
    <name type="scientific">Acetobacter thailandicus</name>
    <dbReference type="NCBI Taxonomy" id="1502842"/>
    <lineage>
        <taxon>Bacteria</taxon>
        <taxon>Pseudomonadati</taxon>
        <taxon>Pseudomonadota</taxon>
        <taxon>Alphaproteobacteria</taxon>
        <taxon>Acetobacterales</taxon>
        <taxon>Acetobacteraceae</taxon>
        <taxon>Acetobacter</taxon>
    </lineage>
</organism>
<comment type="caution">
    <text evidence="3">The sequence shown here is derived from an EMBL/GenBank/DDBJ whole genome shotgun (WGS) entry which is preliminary data.</text>
</comment>
<dbReference type="SUPFAM" id="SSF53850">
    <property type="entry name" value="Periplasmic binding protein-like II"/>
    <property type="match status" value="1"/>
</dbReference>
<name>A0ABT3QCN8_9PROT</name>
<dbReference type="PANTHER" id="PTHR35936">
    <property type="entry name" value="MEMBRANE-BOUND LYTIC MUREIN TRANSGLYCOSYLASE F"/>
    <property type="match status" value="1"/>
</dbReference>
<sequence length="245" mass="26582">MADMHELRHTFAPEGILRASINLGNPILAARSAEGGQPSGVSVDLAYELGKQLGVAVELIVHDSAGKSVKCVEDGGADIGFFAIDPMRAEKISFTEAYVLIEGCYLVRDSSPLTTNDQVDRNENHVVVGRGSAYDLFLSRELHYAKILRAPTSPLVVDTFIAENMDVAAGVKQQLEADTRRFPGLRLLPGSFMTIRQAMGVRRCYGEPASRFLSQFVENMKREGFIAASLEHNNVSGAAVAALRT</sequence>
<gene>
    <name evidence="3" type="ORF">OQ497_03485</name>
</gene>
<dbReference type="Proteomes" id="UP001301152">
    <property type="component" value="Unassembled WGS sequence"/>
</dbReference>
<dbReference type="PANTHER" id="PTHR35936:SF17">
    <property type="entry name" value="ARGININE-BINDING EXTRACELLULAR PROTEIN ARTP"/>
    <property type="match status" value="1"/>
</dbReference>
<dbReference type="Pfam" id="PF00497">
    <property type="entry name" value="SBP_bac_3"/>
    <property type="match status" value="1"/>
</dbReference>
<keyword evidence="1" id="KW-0732">Signal</keyword>
<dbReference type="EMBL" id="JAPIUZ010000001">
    <property type="protein sequence ID" value="MCX2563029.1"/>
    <property type="molecule type" value="Genomic_DNA"/>
</dbReference>
<evidence type="ECO:0000259" key="2">
    <source>
        <dbReference type="SMART" id="SM00062"/>
    </source>
</evidence>
<dbReference type="Gene3D" id="3.40.190.10">
    <property type="entry name" value="Periplasmic binding protein-like II"/>
    <property type="match status" value="2"/>
</dbReference>
<evidence type="ECO:0000313" key="3">
    <source>
        <dbReference type="EMBL" id="MCX2563029.1"/>
    </source>
</evidence>
<protein>
    <submittedName>
        <fullName evidence="3">ABC transporter substrate-binding protein</fullName>
    </submittedName>
</protein>
<evidence type="ECO:0000313" key="4">
    <source>
        <dbReference type="Proteomes" id="UP001301152"/>
    </source>
</evidence>
<proteinExistence type="predicted"/>
<dbReference type="CDD" id="cd13623">
    <property type="entry name" value="PBP2_AA_hypothetical"/>
    <property type="match status" value="1"/>
</dbReference>
<dbReference type="InterPro" id="IPR001638">
    <property type="entry name" value="Solute-binding_3/MltF_N"/>
</dbReference>
<accession>A0ABT3QCN8</accession>
<dbReference type="SMART" id="SM00062">
    <property type="entry name" value="PBPb"/>
    <property type="match status" value="1"/>
</dbReference>
<evidence type="ECO:0000256" key="1">
    <source>
        <dbReference type="ARBA" id="ARBA00022729"/>
    </source>
</evidence>